<dbReference type="AlphaFoldDB" id="A0AAW3ZTG9"/>
<reference evidence="2 5" key="2">
    <citation type="submission" date="2020-10" db="EMBL/GenBank/DDBJ databases">
        <title>Campylobacter californiensis sp. nov. isolated from cattle and feral swine in California.</title>
        <authorList>
            <person name="Miller W.G."/>
        </authorList>
    </citation>
    <scope>NUCLEOTIDE SEQUENCE [LARGE SCALE GENOMIC DNA]</scope>
    <source>
        <strain evidence="2 5">RM12919</strain>
    </source>
</reference>
<feature type="region of interest" description="Disordered" evidence="1">
    <location>
        <begin position="64"/>
        <end position="96"/>
    </location>
</feature>
<sequence>MALPFIAGVALGALAVVAYNKRDKVKECAADGFEKGKETAKDLFKKSKDIAGDVKEFTQEKILKTQTKSEKKPAAKKSVKKPSTAKAKPQVANDQA</sequence>
<evidence type="ECO:0000313" key="4">
    <source>
        <dbReference type="Proteomes" id="UP000650616"/>
    </source>
</evidence>
<gene>
    <name evidence="2" type="ORF">CCAL12919_05610</name>
    <name evidence="3" type="ORF">CCAL9337_06750</name>
</gene>
<dbReference type="Proteomes" id="UP001318760">
    <property type="component" value="Unassembled WGS sequence"/>
</dbReference>
<evidence type="ECO:0000313" key="5">
    <source>
        <dbReference type="Proteomes" id="UP001318760"/>
    </source>
</evidence>
<accession>A0AAW3ZTG9</accession>
<feature type="compositionally biased region" description="Basic and acidic residues" evidence="1">
    <location>
        <begin position="64"/>
        <end position="73"/>
    </location>
</feature>
<organism evidence="3 4">
    <name type="scientific">Campylobacter californiensis</name>
    <dbReference type="NCBI Taxonomy" id="1032243"/>
    <lineage>
        <taxon>Bacteria</taxon>
        <taxon>Pseudomonadati</taxon>
        <taxon>Campylobacterota</taxon>
        <taxon>Epsilonproteobacteria</taxon>
        <taxon>Campylobacterales</taxon>
        <taxon>Campylobacteraceae</taxon>
        <taxon>Campylobacter</taxon>
    </lineage>
</organism>
<name>A0AAW3ZTG9_9BACT</name>
<protein>
    <recommendedName>
        <fullName evidence="6">YtxH domain-containing protein</fullName>
    </recommendedName>
</protein>
<proteinExistence type="predicted"/>
<keyword evidence="4" id="KW-1185">Reference proteome</keyword>
<evidence type="ECO:0000313" key="3">
    <source>
        <dbReference type="EMBL" id="MBE3608420.1"/>
    </source>
</evidence>
<evidence type="ECO:0000256" key="1">
    <source>
        <dbReference type="SAM" id="MobiDB-lite"/>
    </source>
</evidence>
<reference evidence="3 4" key="1">
    <citation type="submission" date="2015-08" db="EMBL/GenBank/DDBJ databases">
        <title>Comparative genomics of the Campylobacter concisus group.</title>
        <authorList>
            <person name="Yee E."/>
            <person name="Chapman M.H."/>
            <person name="Huynh S."/>
            <person name="Bono J.L."/>
            <person name="On S.L."/>
            <person name="St Leger J."/>
            <person name="Foster G."/>
            <person name="Parker C.T."/>
            <person name="Miller W.G."/>
        </authorList>
    </citation>
    <scope>NUCLEOTIDE SEQUENCE [LARGE SCALE GENOMIC DNA]</scope>
    <source>
        <strain evidence="3 4">RM9337</strain>
    </source>
</reference>
<dbReference type="EMBL" id="LIWG01000008">
    <property type="protein sequence ID" value="MBE3608420.1"/>
    <property type="molecule type" value="Genomic_DNA"/>
</dbReference>
<comment type="caution">
    <text evidence="3">The sequence shown here is derived from an EMBL/GenBank/DDBJ whole genome shotgun (WGS) entry which is preliminary data.</text>
</comment>
<dbReference type="Proteomes" id="UP000650616">
    <property type="component" value="Unassembled WGS sequence"/>
</dbReference>
<dbReference type="EMBL" id="JADBHS010000009">
    <property type="protein sequence ID" value="MBE2986608.1"/>
    <property type="molecule type" value="Genomic_DNA"/>
</dbReference>
<evidence type="ECO:0000313" key="2">
    <source>
        <dbReference type="EMBL" id="MBE2986608.1"/>
    </source>
</evidence>
<evidence type="ECO:0008006" key="6">
    <source>
        <dbReference type="Google" id="ProtNLM"/>
    </source>
</evidence>